<dbReference type="InterPro" id="IPR040079">
    <property type="entry name" value="Glutathione_S-Trfase"/>
</dbReference>
<dbReference type="Gene3D" id="1.20.1050.10">
    <property type="match status" value="1"/>
</dbReference>
<dbReference type="Gene3D" id="3.40.30.10">
    <property type="entry name" value="Glutaredoxin"/>
    <property type="match status" value="1"/>
</dbReference>
<dbReference type="Pfam" id="PF13410">
    <property type="entry name" value="GST_C_2"/>
    <property type="match status" value="1"/>
</dbReference>
<dbReference type="KEGG" id="cmav:ABHF33_08440"/>
<dbReference type="GO" id="GO:0004364">
    <property type="term" value="F:glutathione transferase activity"/>
    <property type="evidence" value="ECO:0007669"/>
    <property type="project" value="TreeGrafter"/>
</dbReference>
<evidence type="ECO:0000259" key="1">
    <source>
        <dbReference type="PROSITE" id="PS50404"/>
    </source>
</evidence>
<dbReference type="EMBL" id="CP157355">
    <property type="protein sequence ID" value="XBM02280.1"/>
    <property type="molecule type" value="Genomic_DNA"/>
</dbReference>
<accession>A0AAU7FF70</accession>
<dbReference type="InterPro" id="IPR004045">
    <property type="entry name" value="Glutathione_S-Trfase_N"/>
</dbReference>
<reference evidence="2" key="1">
    <citation type="submission" date="2024-05" db="EMBL/GenBank/DDBJ databases">
        <authorList>
            <person name="Yang L."/>
            <person name="Pan L."/>
        </authorList>
    </citation>
    <scope>NUCLEOTIDE SEQUENCE</scope>
    <source>
        <strain evidence="2">FCG-7</strain>
    </source>
</reference>
<dbReference type="GO" id="GO:0006749">
    <property type="term" value="P:glutathione metabolic process"/>
    <property type="evidence" value="ECO:0007669"/>
    <property type="project" value="TreeGrafter"/>
</dbReference>
<dbReference type="PANTHER" id="PTHR42673:SF4">
    <property type="entry name" value="MALEYLACETOACETATE ISOMERASE"/>
    <property type="match status" value="1"/>
</dbReference>
<gene>
    <name evidence="2" type="ORF">ABHF33_08440</name>
</gene>
<dbReference type="CDD" id="cd03043">
    <property type="entry name" value="GST_N_1"/>
    <property type="match status" value="1"/>
</dbReference>
<dbReference type="SUPFAM" id="SSF52833">
    <property type="entry name" value="Thioredoxin-like"/>
    <property type="match status" value="1"/>
</dbReference>
<evidence type="ECO:0000313" key="2">
    <source>
        <dbReference type="EMBL" id="XBM02280.1"/>
    </source>
</evidence>
<proteinExistence type="predicted"/>
<dbReference type="InterPro" id="IPR036249">
    <property type="entry name" value="Thioredoxin-like_sf"/>
</dbReference>
<organism evidence="2">
    <name type="scientific">Chitinibacter mangrovi</name>
    <dbReference type="NCBI Taxonomy" id="3153927"/>
    <lineage>
        <taxon>Bacteria</taxon>
        <taxon>Pseudomonadati</taxon>
        <taxon>Pseudomonadota</taxon>
        <taxon>Betaproteobacteria</taxon>
        <taxon>Neisseriales</taxon>
        <taxon>Chitinibacteraceae</taxon>
        <taxon>Chitinibacter</taxon>
    </lineage>
</organism>
<dbReference type="GO" id="GO:0006559">
    <property type="term" value="P:L-phenylalanine catabolic process"/>
    <property type="evidence" value="ECO:0007669"/>
    <property type="project" value="TreeGrafter"/>
</dbReference>
<dbReference type="PROSITE" id="PS50404">
    <property type="entry name" value="GST_NTER"/>
    <property type="match status" value="1"/>
</dbReference>
<dbReference type="PANTHER" id="PTHR42673">
    <property type="entry name" value="MALEYLACETOACETATE ISOMERASE"/>
    <property type="match status" value="1"/>
</dbReference>
<protein>
    <submittedName>
        <fullName evidence="2">Glutathione S-transferase family protein</fullName>
    </submittedName>
</protein>
<name>A0AAU7FF70_9NEIS</name>
<feature type="domain" description="GST N-terminal" evidence="1">
    <location>
        <begin position="3"/>
        <end position="83"/>
    </location>
</feature>
<dbReference type="GO" id="GO:0016034">
    <property type="term" value="F:maleylacetoacetate isomerase activity"/>
    <property type="evidence" value="ECO:0007669"/>
    <property type="project" value="TreeGrafter"/>
</dbReference>
<dbReference type="RefSeq" id="WP_348946556.1">
    <property type="nucleotide sequence ID" value="NZ_CP157355.1"/>
</dbReference>
<dbReference type="CDD" id="cd03194">
    <property type="entry name" value="GST_C_3"/>
    <property type="match status" value="1"/>
</dbReference>
<dbReference type="SUPFAM" id="SSF47616">
    <property type="entry name" value="GST C-terminal domain-like"/>
    <property type="match status" value="1"/>
</dbReference>
<dbReference type="AlphaFoldDB" id="A0AAU7FF70"/>
<dbReference type="InterPro" id="IPR036282">
    <property type="entry name" value="Glutathione-S-Trfase_C_sf"/>
</dbReference>
<dbReference type="SFLD" id="SFLDS00019">
    <property type="entry name" value="Glutathione_Transferase_(cytos"/>
    <property type="match status" value="1"/>
</dbReference>
<sequence>MMYHLYIGYQNYSSWSLRPWLLLKHFNIPFTQTVVRVDGKGIKASHRAYSDNGLVPCLHDQNFRVWDSMAICEYLAEQYPAMWPADRQARARARSICAEMHSGFGALRSQLPMNVRLRAKGKANTPEVAADLARIFAIWRNARDMTASNQVAGDYLFGEFSIADAMYSPVIWRLYSYGVQLPDDIARYVDTMLAHPAMQEWEQAAQQEDVFLSFDELIEQFGGVRA</sequence>
<dbReference type="Pfam" id="PF13409">
    <property type="entry name" value="GST_N_2"/>
    <property type="match status" value="1"/>
</dbReference>